<organism evidence="1 2">
    <name type="scientific">Candida albicans</name>
    <name type="common">Yeast</name>
    <dbReference type="NCBI Taxonomy" id="5476"/>
    <lineage>
        <taxon>Eukaryota</taxon>
        <taxon>Fungi</taxon>
        <taxon>Dikarya</taxon>
        <taxon>Ascomycota</taxon>
        <taxon>Saccharomycotina</taxon>
        <taxon>Pichiomycetes</taxon>
        <taxon>Debaryomycetaceae</taxon>
        <taxon>Candida/Lodderomyces clade</taxon>
        <taxon>Candida</taxon>
    </lineage>
</organism>
<comment type="caution">
    <text evidence="1">The sequence shown here is derived from an EMBL/GenBank/DDBJ whole genome shotgun (WGS) entry which is preliminary data.</text>
</comment>
<dbReference type="AlphaFoldDB" id="A0A8H6BRI5"/>
<name>A0A8H6BRI5_CANAX</name>
<dbReference type="EMBL" id="JABWAD010000061">
    <property type="protein sequence ID" value="KAF6063046.1"/>
    <property type="molecule type" value="Genomic_DNA"/>
</dbReference>
<reference evidence="1 2" key="1">
    <citation type="submission" date="2020-03" db="EMBL/GenBank/DDBJ databases">
        <title>FDA dAtabase for Regulatory Grade micrObial Sequences (FDA-ARGOS): Supporting development and validation of Infectious Disease Dx tests.</title>
        <authorList>
            <person name="Campos J."/>
            <person name="Goldberg B."/>
            <person name="Tallon L."/>
            <person name="Sadzewicz L."/>
            <person name="Vavikolanu K."/>
            <person name="Mehta A."/>
            <person name="Aluvathingal J."/>
            <person name="Nadendla S."/>
            <person name="Nandy P."/>
            <person name="Geyer C."/>
            <person name="Yan Y."/>
            <person name="Sichtig H."/>
        </authorList>
    </citation>
    <scope>NUCLEOTIDE SEQUENCE [LARGE SCALE GENOMIC DNA]</scope>
    <source>
        <strain evidence="1 2">FDAARGOS_656</strain>
    </source>
</reference>
<accession>A0A8H6BRI5</accession>
<evidence type="ECO:0000313" key="2">
    <source>
        <dbReference type="Proteomes" id="UP000536275"/>
    </source>
</evidence>
<sequence length="106" mass="11194">MSSALCSSMYDLNRTAIAKSAMQSTLRTKSADSSGWVKGSHNEAIVLNISCVRLLSPGGNWSSPAIKSCRSVKLRVGAFAGTVKSTSKLSISSSESLSSISYHFLC</sequence>
<proteinExistence type="predicted"/>
<evidence type="ECO:0000313" key="1">
    <source>
        <dbReference type="EMBL" id="KAF6063046.1"/>
    </source>
</evidence>
<gene>
    <name evidence="1" type="ORF">FOB64_006061</name>
</gene>
<protein>
    <submittedName>
        <fullName evidence="1">Uncharacterized protein</fullName>
    </submittedName>
</protein>
<dbReference type="Proteomes" id="UP000536275">
    <property type="component" value="Unassembled WGS sequence"/>
</dbReference>